<dbReference type="InterPro" id="IPR014721">
    <property type="entry name" value="Ribsml_uS5_D2-typ_fold_subgr"/>
</dbReference>
<dbReference type="PANTHER" id="PTHR10073">
    <property type="entry name" value="DNA MISMATCH REPAIR PROTEIN MLH, PMS, MUTL"/>
    <property type="match status" value="1"/>
</dbReference>
<dbReference type="InterPro" id="IPR014790">
    <property type="entry name" value="MutL_C"/>
</dbReference>
<dbReference type="GO" id="GO:0005524">
    <property type="term" value="F:ATP binding"/>
    <property type="evidence" value="ECO:0007669"/>
    <property type="project" value="InterPro"/>
</dbReference>
<evidence type="ECO:0000256" key="2">
    <source>
        <dbReference type="ARBA" id="ARBA00022763"/>
    </source>
</evidence>
<dbReference type="AlphaFoldDB" id="A0A9D1HN92"/>
<dbReference type="NCBIfam" id="TIGR00585">
    <property type="entry name" value="mutl"/>
    <property type="match status" value="1"/>
</dbReference>
<comment type="function">
    <text evidence="4">This protein is involved in the repair of mismatches in DNA. It is required for dam-dependent methyl-directed DNA mismatch repair. May act as a 'molecular matchmaker', a protein that promotes the formation of a stable complex between two or more DNA-binding proteins in an ATP-dependent manner without itself being part of a final effector complex.</text>
</comment>
<dbReference type="EMBL" id="DVMH01000038">
    <property type="protein sequence ID" value="HIU11043.1"/>
    <property type="molecule type" value="Genomic_DNA"/>
</dbReference>
<dbReference type="HAMAP" id="MF_00149">
    <property type="entry name" value="DNA_mis_repair"/>
    <property type="match status" value="1"/>
</dbReference>
<dbReference type="InterPro" id="IPR042121">
    <property type="entry name" value="MutL_C_regsub"/>
</dbReference>
<evidence type="ECO:0000313" key="7">
    <source>
        <dbReference type="EMBL" id="HIU11043.1"/>
    </source>
</evidence>
<dbReference type="Pfam" id="PF08676">
    <property type="entry name" value="MutL_C"/>
    <property type="match status" value="1"/>
</dbReference>
<keyword evidence="7" id="KW-0540">Nuclease</keyword>
<dbReference type="InterPro" id="IPR042120">
    <property type="entry name" value="MutL_C_dimsub"/>
</dbReference>
<dbReference type="SUPFAM" id="SSF55874">
    <property type="entry name" value="ATPase domain of HSP90 chaperone/DNA topoisomerase II/histidine kinase"/>
    <property type="match status" value="1"/>
</dbReference>
<dbReference type="GO" id="GO:0140664">
    <property type="term" value="F:ATP-dependent DNA damage sensor activity"/>
    <property type="evidence" value="ECO:0007669"/>
    <property type="project" value="InterPro"/>
</dbReference>
<dbReference type="Proteomes" id="UP000824124">
    <property type="component" value="Unassembled WGS sequence"/>
</dbReference>
<dbReference type="GO" id="GO:0004519">
    <property type="term" value="F:endonuclease activity"/>
    <property type="evidence" value="ECO:0007669"/>
    <property type="project" value="UniProtKB-KW"/>
</dbReference>
<keyword evidence="2 4" id="KW-0227">DNA damage</keyword>
<protein>
    <recommendedName>
        <fullName evidence="4">DNA mismatch repair protein MutL</fullName>
    </recommendedName>
</protein>
<dbReference type="SUPFAM" id="SSF54211">
    <property type="entry name" value="Ribosomal protein S5 domain 2-like"/>
    <property type="match status" value="1"/>
</dbReference>
<dbReference type="InterPro" id="IPR014762">
    <property type="entry name" value="DNA_mismatch_repair_CS"/>
</dbReference>
<dbReference type="InterPro" id="IPR020568">
    <property type="entry name" value="Ribosomal_Su5_D2-typ_SF"/>
</dbReference>
<dbReference type="Pfam" id="PF13589">
    <property type="entry name" value="HATPase_c_3"/>
    <property type="match status" value="1"/>
</dbReference>
<evidence type="ECO:0000313" key="8">
    <source>
        <dbReference type="Proteomes" id="UP000824124"/>
    </source>
</evidence>
<dbReference type="GO" id="GO:0006298">
    <property type="term" value="P:mismatch repair"/>
    <property type="evidence" value="ECO:0007669"/>
    <property type="project" value="UniProtKB-UniRule"/>
</dbReference>
<dbReference type="SMART" id="SM01340">
    <property type="entry name" value="DNA_mis_repair"/>
    <property type="match status" value="1"/>
</dbReference>
<keyword evidence="3 4" id="KW-0234">DNA repair</keyword>
<dbReference type="InterPro" id="IPR038973">
    <property type="entry name" value="MutL/Mlh/Pms-like"/>
</dbReference>
<dbReference type="GO" id="GO:0030983">
    <property type="term" value="F:mismatched DNA binding"/>
    <property type="evidence" value="ECO:0007669"/>
    <property type="project" value="InterPro"/>
</dbReference>
<gene>
    <name evidence="4 7" type="primary">mutL</name>
    <name evidence="7" type="ORF">IAB00_07420</name>
</gene>
<organism evidence="7 8">
    <name type="scientific">Candidatus Avidehalobacter gallistercoris</name>
    <dbReference type="NCBI Taxonomy" id="2840694"/>
    <lineage>
        <taxon>Bacteria</taxon>
        <taxon>Bacillati</taxon>
        <taxon>Bacillota</taxon>
        <taxon>Clostridia</taxon>
        <taxon>Eubacteriales</taxon>
        <taxon>Peptococcaceae</taxon>
        <taxon>Peptococcaceae incertae sedis</taxon>
        <taxon>Candidatus Avidehalobacter</taxon>
    </lineage>
</organism>
<dbReference type="InterPro" id="IPR020667">
    <property type="entry name" value="DNA_mismatch_repair_MutL"/>
</dbReference>
<reference evidence="7" key="2">
    <citation type="journal article" date="2021" name="PeerJ">
        <title>Extensive microbial diversity within the chicken gut microbiome revealed by metagenomics and culture.</title>
        <authorList>
            <person name="Gilroy R."/>
            <person name="Ravi A."/>
            <person name="Getino M."/>
            <person name="Pursley I."/>
            <person name="Horton D.L."/>
            <person name="Alikhan N.F."/>
            <person name="Baker D."/>
            <person name="Gharbi K."/>
            <person name="Hall N."/>
            <person name="Watson M."/>
            <person name="Adriaenssens E.M."/>
            <person name="Foster-Nyarko E."/>
            <person name="Jarju S."/>
            <person name="Secka A."/>
            <person name="Antonio M."/>
            <person name="Oren A."/>
            <person name="Chaudhuri R.R."/>
            <person name="La Ragione R."/>
            <person name="Hildebrand F."/>
            <person name="Pallen M.J."/>
        </authorList>
    </citation>
    <scope>NUCLEOTIDE SEQUENCE</scope>
    <source>
        <strain evidence="7">2830</strain>
    </source>
</reference>
<accession>A0A9D1HN92</accession>
<dbReference type="CDD" id="cd16926">
    <property type="entry name" value="HATPase_MutL-MLH-PMS-like"/>
    <property type="match status" value="1"/>
</dbReference>
<keyword evidence="7" id="KW-0255">Endonuclease</keyword>
<dbReference type="GO" id="GO:0032300">
    <property type="term" value="C:mismatch repair complex"/>
    <property type="evidence" value="ECO:0007669"/>
    <property type="project" value="InterPro"/>
</dbReference>
<dbReference type="SMART" id="SM00853">
    <property type="entry name" value="MutL_C"/>
    <property type="match status" value="1"/>
</dbReference>
<evidence type="ECO:0000256" key="3">
    <source>
        <dbReference type="ARBA" id="ARBA00023204"/>
    </source>
</evidence>
<evidence type="ECO:0000256" key="1">
    <source>
        <dbReference type="ARBA" id="ARBA00006082"/>
    </source>
</evidence>
<dbReference type="PANTHER" id="PTHR10073:SF12">
    <property type="entry name" value="DNA MISMATCH REPAIR PROTEIN MLH1"/>
    <property type="match status" value="1"/>
</dbReference>
<dbReference type="FunFam" id="3.30.565.10:FF:000003">
    <property type="entry name" value="DNA mismatch repair endonuclease MutL"/>
    <property type="match status" value="1"/>
</dbReference>
<reference evidence="7" key="1">
    <citation type="submission" date="2020-10" db="EMBL/GenBank/DDBJ databases">
        <authorList>
            <person name="Gilroy R."/>
        </authorList>
    </citation>
    <scope>NUCLEOTIDE SEQUENCE</scope>
    <source>
        <strain evidence="7">2830</strain>
    </source>
</reference>
<dbReference type="InterPro" id="IPR013507">
    <property type="entry name" value="DNA_mismatch_S5_2-like"/>
</dbReference>
<dbReference type="InterPro" id="IPR036890">
    <property type="entry name" value="HATPase_C_sf"/>
</dbReference>
<evidence type="ECO:0000259" key="6">
    <source>
        <dbReference type="SMART" id="SM01340"/>
    </source>
</evidence>
<dbReference type="CDD" id="cd00782">
    <property type="entry name" value="MutL_Trans"/>
    <property type="match status" value="1"/>
</dbReference>
<feature type="domain" description="DNA mismatch repair protein S5" evidence="6">
    <location>
        <begin position="217"/>
        <end position="335"/>
    </location>
</feature>
<dbReference type="Pfam" id="PF01119">
    <property type="entry name" value="DNA_mis_repair"/>
    <property type="match status" value="1"/>
</dbReference>
<evidence type="ECO:0000259" key="5">
    <source>
        <dbReference type="SMART" id="SM00853"/>
    </source>
</evidence>
<keyword evidence="7" id="KW-0378">Hydrolase</keyword>
<dbReference type="GO" id="GO:0016887">
    <property type="term" value="F:ATP hydrolysis activity"/>
    <property type="evidence" value="ECO:0007669"/>
    <property type="project" value="InterPro"/>
</dbReference>
<dbReference type="Gene3D" id="3.30.230.10">
    <property type="match status" value="1"/>
</dbReference>
<evidence type="ECO:0000256" key="4">
    <source>
        <dbReference type="HAMAP-Rule" id="MF_00149"/>
    </source>
</evidence>
<name>A0A9D1HN92_9FIRM</name>
<comment type="caution">
    <text evidence="7">The sequence shown here is derived from an EMBL/GenBank/DDBJ whole genome shotgun (WGS) entry which is preliminary data.</text>
</comment>
<feature type="domain" description="MutL C-terminal dimerisation" evidence="5">
    <location>
        <begin position="479"/>
        <end position="638"/>
    </location>
</feature>
<dbReference type="Gene3D" id="3.30.1540.20">
    <property type="entry name" value="MutL, C-terminal domain, dimerisation subdomain"/>
    <property type="match status" value="1"/>
</dbReference>
<dbReference type="InterPro" id="IPR037198">
    <property type="entry name" value="MutL_C_sf"/>
</dbReference>
<dbReference type="InterPro" id="IPR002099">
    <property type="entry name" value="MutL/Mlh/PMS"/>
</dbReference>
<proteinExistence type="inferred from homology"/>
<comment type="similarity">
    <text evidence="1 4">Belongs to the DNA mismatch repair MutL/HexB family.</text>
</comment>
<dbReference type="PROSITE" id="PS00058">
    <property type="entry name" value="DNA_MISMATCH_REPAIR_1"/>
    <property type="match status" value="1"/>
</dbReference>
<dbReference type="Gene3D" id="3.30.1370.100">
    <property type="entry name" value="MutL, C-terminal domain, regulatory subdomain"/>
    <property type="match status" value="1"/>
</dbReference>
<dbReference type="Gene3D" id="3.30.565.10">
    <property type="entry name" value="Histidine kinase-like ATPase, C-terminal domain"/>
    <property type="match status" value="1"/>
</dbReference>
<sequence>MSETKGIITQLDELTASQIAAGEVVERPVSVVKELAENAIDAGAKHITVRLAADADLKYIEEIQVVDDGCGMVAADLPLAFGRHATSKLHTAADLAAIQTLGFRGEALPSIAAVSRVEVLSTARGALSGYAVQAADGKVKLLGETALAEGTKVTVRDLFYNTPARKKFLKSYATETGQISRLIGELILSRPDIAFLLQIDGRTVLRSPGGGSAEKAVLAVYGAEVLSALRPVAYQAGGVGVAGYASLPPFARSSRRYYHFFVNGRLVKSPELNSIVDTAYLSLLPEGKYPLVALYLTLPAGAVDVNVHHAKTEIRFNQLKEVKDAVLLALRRALALKAPEPEQEQAAEDGLGLIMSILGKQQAQPEPLVKAAEPAFDLSGDIVFTPEAPSDEKELPDAAALRRLSGEGMTELLKDSREEAGFAQKLFENLLKAAPGKKQEYRRDDGEWLAENFGVTYLDEPQQNSLFAAESNLFLALRPLGQLNNSYIIAALNEDLYIIDQHAAHERILYEEFSLAFGLDSRETSLLAVPVTVDVGALNAELLLANITRLADFGFVLEHFGGNQFVIRGVPLWYVRGSESDYRRKSRVYDNDIAGFFLGVLDMLLETAEDEQLDIARLNKLELFTKACKSAIKANEHLNGQEIAWLLHNLAECDKPQTCPHGRPTFFKITDAEIRRRFMRSEK</sequence>
<dbReference type="SUPFAM" id="SSF118116">
    <property type="entry name" value="DNA mismatch repair protein MutL"/>
    <property type="match status" value="1"/>
</dbReference>